<dbReference type="FunFam" id="1.10.8.60:FF:000017">
    <property type="entry name" value="ATP-dependent chaperone ClpB"/>
    <property type="match status" value="1"/>
</dbReference>
<keyword evidence="10" id="KW-0346">Stress response</keyword>
<dbReference type="FunFam" id="3.40.50.300:FF:000010">
    <property type="entry name" value="Chaperone clpB 1, putative"/>
    <property type="match status" value="1"/>
</dbReference>
<dbReference type="Pfam" id="PF00004">
    <property type="entry name" value="AAA"/>
    <property type="match status" value="1"/>
</dbReference>
<comment type="similarity">
    <text evidence="1 9">Belongs to the ClpA/ClpB family.</text>
</comment>
<evidence type="ECO:0000256" key="1">
    <source>
        <dbReference type="ARBA" id="ARBA00008675"/>
    </source>
</evidence>
<evidence type="ECO:0000256" key="4">
    <source>
        <dbReference type="ARBA" id="ARBA00022840"/>
    </source>
</evidence>
<dbReference type="SUPFAM" id="SSF81923">
    <property type="entry name" value="Double Clp-N motif"/>
    <property type="match status" value="1"/>
</dbReference>
<dbReference type="Gene3D" id="1.10.8.60">
    <property type="match status" value="1"/>
</dbReference>
<dbReference type="GO" id="GO:0034605">
    <property type="term" value="P:cellular response to heat"/>
    <property type="evidence" value="ECO:0007669"/>
    <property type="project" value="TreeGrafter"/>
</dbReference>
<dbReference type="InterPro" id="IPR001270">
    <property type="entry name" value="ClpA/B"/>
</dbReference>
<dbReference type="OrthoDB" id="9803641at2"/>
<dbReference type="InterPro" id="IPR027417">
    <property type="entry name" value="P-loop_NTPase"/>
</dbReference>
<comment type="subunit">
    <text evidence="10">Homohexamer; The oligomerization is ATP-dependent.</text>
</comment>
<dbReference type="Pfam" id="PF17871">
    <property type="entry name" value="AAA_lid_9"/>
    <property type="match status" value="1"/>
</dbReference>
<dbReference type="Pfam" id="PF02861">
    <property type="entry name" value="Clp_N"/>
    <property type="match status" value="1"/>
</dbReference>
<dbReference type="InterPro" id="IPR003593">
    <property type="entry name" value="AAA+_ATPase"/>
</dbReference>
<keyword evidence="5 10" id="KW-0175">Coiled coil</keyword>
<keyword evidence="3 9" id="KW-0547">Nucleotide-binding</keyword>
<dbReference type="GO" id="GO:0016887">
    <property type="term" value="F:ATP hydrolysis activity"/>
    <property type="evidence" value="ECO:0007669"/>
    <property type="project" value="InterPro"/>
</dbReference>
<accession>A0A328C565</accession>
<dbReference type="PROSITE" id="PS00871">
    <property type="entry name" value="CLPAB_2"/>
    <property type="match status" value="1"/>
</dbReference>
<dbReference type="PANTHER" id="PTHR11638">
    <property type="entry name" value="ATP-DEPENDENT CLP PROTEASE"/>
    <property type="match status" value="1"/>
</dbReference>
<evidence type="ECO:0000256" key="3">
    <source>
        <dbReference type="ARBA" id="ARBA00022741"/>
    </source>
</evidence>
<dbReference type="SUPFAM" id="SSF52540">
    <property type="entry name" value="P-loop containing nucleoside triphosphate hydrolases"/>
    <property type="match status" value="2"/>
</dbReference>
<dbReference type="Proteomes" id="UP000249169">
    <property type="component" value="Unassembled WGS sequence"/>
</dbReference>
<dbReference type="FunFam" id="3.40.50.300:FF:000120">
    <property type="entry name" value="ATP-dependent chaperone ClpB"/>
    <property type="match status" value="1"/>
</dbReference>
<dbReference type="InterPro" id="IPR019489">
    <property type="entry name" value="Clp_ATPase_C"/>
</dbReference>
<dbReference type="SMART" id="SM00382">
    <property type="entry name" value="AAA"/>
    <property type="match status" value="2"/>
</dbReference>
<dbReference type="InterPro" id="IPR050130">
    <property type="entry name" value="ClpA_ClpB"/>
</dbReference>
<protein>
    <recommendedName>
        <fullName evidence="10">Chaperone protein ClpB</fullName>
    </recommendedName>
</protein>
<dbReference type="Pfam" id="PF07724">
    <property type="entry name" value="AAA_2"/>
    <property type="match status" value="1"/>
</dbReference>
<feature type="domain" description="Clp R" evidence="11">
    <location>
        <begin position="3"/>
        <end position="144"/>
    </location>
</feature>
<dbReference type="FunFam" id="3.40.50.300:FF:000025">
    <property type="entry name" value="ATP-dependent Clp protease subunit"/>
    <property type="match status" value="1"/>
</dbReference>
<feature type="coiled-coil region" evidence="10">
    <location>
        <begin position="396"/>
        <end position="524"/>
    </location>
</feature>
<comment type="function">
    <text evidence="10">Part of a stress-induced multi-chaperone system, it is involved in the recovery of the cell from heat-induced damage, in cooperation with DnaK, DnaJ and GrpE.</text>
</comment>
<name>A0A328C565_9DELT</name>
<dbReference type="GO" id="GO:0005737">
    <property type="term" value="C:cytoplasm"/>
    <property type="evidence" value="ECO:0007669"/>
    <property type="project" value="UniProtKB-SubCell"/>
</dbReference>
<evidence type="ECO:0000256" key="10">
    <source>
        <dbReference type="RuleBase" id="RU362034"/>
    </source>
</evidence>
<dbReference type="PRINTS" id="PR00300">
    <property type="entry name" value="CLPPROTEASEA"/>
</dbReference>
<dbReference type="InterPro" id="IPR041546">
    <property type="entry name" value="ClpA/ClpB_AAA_lid"/>
</dbReference>
<comment type="subcellular location">
    <subcellularLocation>
        <location evidence="10">Cytoplasm</location>
    </subcellularLocation>
</comment>
<comment type="subunit">
    <text evidence="7">Homohexamer. The oligomerization is ATP-dependent.</text>
</comment>
<evidence type="ECO:0000256" key="5">
    <source>
        <dbReference type="ARBA" id="ARBA00023054"/>
    </source>
</evidence>
<gene>
    <name evidence="10 12" type="primary">clpB</name>
    <name evidence="12" type="ORF">DL240_11100</name>
</gene>
<reference evidence="12 13" key="1">
    <citation type="submission" date="2018-05" db="EMBL/GenBank/DDBJ databases">
        <title>Lujinxingia marina gen. nov. sp. nov., a new facultative anaerobic member of the class Deltaproteobacteria, and proposal of Lujinxingaceae fam. nov.</title>
        <authorList>
            <person name="Li C.-M."/>
        </authorList>
    </citation>
    <scope>NUCLEOTIDE SEQUENCE [LARGE SCALE GENOMIC DNA]</scope>
    <source>
        <strain evidence="12 13">B210</strain>
    </source>
</reference>
<keyword evidence="4 9" id="KW-0067">ATP-binding</keyword>
<dbReference type="GO" id="GO:0042026">
    <property type="term" value="P:protein refolding"/>
    <property type="evidence" value="ECO:0007669"/>
    <property type="project" value="UniProtKB-UniRule"/>
</dbReference>
<dbReference type="InterPro" id="IPR017730">
    <property type="entry name" value="Chaperonin_ClpB"/>
</dbReference>
<dbReference type="PANTHER" id="PTHR11638:SF18">
    <property type="entry name" value="HEAT SHOCK PROTEIN 104"/>
    <property type="match status" value="1"/>
</dbReference>
<keyword evidence="6 9" id="KW-0143">Chaperone</keyword>
<dbReference type="PROSITE" id="PS00870">
    <property type="entry name" value="CLPAB_1"/>
    <property type="match status" value="1"/>
</dbReference>
<dbReference type="NCBIfam" id="TIGR03346">
    <property type="entry name" value="chaperone_ClpB"/>
    <property type="match status" value="1"/>
</dbReference>
<keyword evidence="10" id="KW-0963">Cytoplasm</keyword>
<keyword evidence="2 8" id="KW-0677">Repeat</keyword>
<dbReference type="InterPro" id="IPR004176">
    <property type="entry name" value="Clp_R_N"/>
</dbReference>
<dbReference type="Pfam" id="PF10431">
    <property type="entry name" value="ClpB_D2-small"/>
    <property type="match status" value="1"/>
</dbReference>
<evidence type="ECO:0000256" key="6">
    <source>
        <dbReference type="ARBA" id="ARBA00023186"/>
    </source>
</evidence>
<dbReference type="InterPro" id="IPR018368">
    <property type="entry name" value="ClpA/B_CS1"/>
</dbReference>
<dbReference type="CDD" id="cd19499">
    <property type="entry name" value="RecA-like_ClpB_Hsp104-like"/>
    <property type="match status" value="1"/>
</dbReference>
<dbReference type="Gene3D" id="3.40.50.300">
    <property type="entry name" value="P-loop containing nucleotide triphosphate hydrolases"/>
    <property type="match status" value="3"/>
</dbReference>
<dbReference type="InterPro" id="IPR028299">
    <property type="entry name" value="ClpA/B_CS2"/>
</dbReference>
<dbReference type="AlphaFoldDB" id="A0A328C565"/>
<sequence length="868" mass="97012">MRIEKFTIKSREALSEAQDRAAEAQHPEVRTIHLLDALLEQDEGIVSPIINKLGASGDRLRRSVKDALGRMPRVEGASPSVSNAFAEVLRLAQKEADGLRDEYVSTEHLLLALSESKDEGGQVLRSVGVTRDRVLAAMTEVRGNQRVTDVNPENKYQALEKYTRDLTAMAQSGKLDPVIGRDEEIRRALQVLSRRTKNNPVLIGEPGVGKTAIAEGIAQRITSGDVPESLKNKRVVSLDLGSLIAGAKFRGEFEDRLKAVLQEIDQAAGEIVLFIDELHTLVGAGASEGSMDASNMLKPALARGELRCIGATTISEYRKYIEKDAALERRFQPIQVDEPTVEDSVTILRGLKERYEVHHGIRISDAALVAAAQLSHRYVTDRFLPDKAIDLVDEAAAGVKMQLESLPEEIDRLERRITSMEIERQALKREDDAPSQQRLEEVESEIAELREKASGMKATWMREKDVIQKARDLKQRLEDLRVEYEQAERGGDLGRAAEIRFGTIPATEKELESTHEELQGLQQSGSFLREEVTDEDVAQIVSRWTGIPVQKMLESEQRKLLTMEDRLHERVVGQDEAVQAVSDAVRRARSGLQDPQRPIGSFIFLGPTGVGKTELARALASFLFDDEQNMVRLDMSEFMERHAVARLIGAPPGYVGYDEGGYLTEHVRRRPYTVVLFDEIEKAHPDVFNILLQILDEGRLTDGKGRTVDFTNTVIIMTSNVGSHHIQDLGQSDPAQAETLVMEEMREMFKPEFLNRIDDIILFLSLTRKEMDRIVEIQLGRLRRLLEDRGFGLSVSEGAMTLLADRGFDPVYGARPLKRVIQKDVQNALARELLAGRFAPGETIAVRVQDDELVFEVGGVPETRPSVH</sequence>
<dbReference type="PROSITE" id="PS51903">
    <property type="entry name" value="CLP_R"/>
    <property type="match status" value="1"/>
</dbReference>
<dbReference type="CDD" id="cd00009">
    <property type="entry name" value="AAA"/>
    <property type="match status" value="1"/>
</dbReference>
<comment type="caution">
    <text evidence="12">The sequence shown here is derived from an EMBL/GenBank/DDBJ whole genome shotgun (WGS) entry which is preliminary data.</text>
</comment>
<dbReference type="RefSeq" id="WP_111729960.1">
    <property type="nucleotide sequence ID" value="NZ_QHKO01000004.1"/>
</dbReference>
<dbReference type="GO" id="GO:0005524">
    <property type="term" value="F:ATP binding"/>
    <property type="evidence" value="ECO:0007669"/>
    <property type="project" value="UniProtKB-UniRule"/>
</dbReference>
<organism evidence="12 13">
    <name type="scientific">Lujinxingia litoralis</name>
    <dbReference type="NCBI Taxonomy" id="2211119"/>
    <lineage>
        <taxon>Bacteria</taxon>
        <taxon>Deltaproteobacteria</taxon>
        <taxon>Bradymonadales</taxon>
        <taxon>Lujinxingiaceae</taxon>
        <taxon>Lujinxingia</taxon>
    </lineage>
</organism>
<dbReference type="EMBL" id="QHKO01000004">
    <property type="protein sequence ID" value="RAL22389.1"/>
    <property type="molecule type" value="Genomic_DNA"/>
</dbReference>
<dbReference type="SMART" id="SM01086">
    <property type="entry name" value="ClpB_D2-small"/>
    <property type="match status" value="1"/>
</dbReference>
<evidence type="ECO:0000256" key="9">
    <source>
        <dbReference type="RuleBase" id="RU004432"/>
    </source>
</evidence>
<dbReference type="InterPro" id="IPR036628">
    <property type="entry name" value="Clp_N_dom_sf"/>
</dbReference>
<proteinExistence type="inferred from homology"/>
<dbReference type="InterPro" id="IPR003959">
    <property type="entry name" value="ATPase_AAA_core"/>
</dbReference>
<evidence type="ECO:0000256" key="2">
    <source>
        <dbReference type="ARBA" id="ARBA00022737"/>
    </source>
</evidence>
<evidence type="ECO:0000313" key="12">
    <source>
        <dbReference type="EMBL" id="RAL22389.1"/>
    </source>
</evidence>
<evidence type="ECO:0000313" key="13">
    <source>
        <dbReference type="Proteomes" id="UP000249169"/>
    </source>
</evidence>
<evidence type="ECO:0000259" key="11">
    <source>
        <dbReference type="PROSITE" id="PS51903"/>
    </source>
</evidence>
<evidence type="ECO:0000256" key="7">
    <source>
        <dbReference type="ARBA" id="ARBA00026057"/>
    </source>
</evidence>
<dbReference type="Gene3D" id="1.10.1780.10">
    <property type="entry name" value="Clp, N-terminal domain"/>
    <property type="match status" value="1"/>
</dbReference>
<keyword evidence="13" id="KW-1185">Reference proteome</keyword>
<evidence type="ECO:0000256" key="8">
    <source>
        <dbReference type="PROSITE-ProRule" id="PRU01251"/>
    </source>
</evidence>